<dbReference type="Gene3D" id="2.60.120.920">
    <property type="match status" value="2"/>
</dbReference>
<keyword evidence="2" id="KW-0479">Metal-binding</keyword>
<dbReference type="InterPro" id="IPR003877">
    <property type="entry name" value="SPRY_dom"/>
</dbReference>
<protein>
    <submittedName>
        <fullName evidence="10">Bloodthirsty-relatedprotein family, member 22</fullName>
    </submittedName>
</protein>
<dbReference type="PROSITE" id="PS50188">
    <property type="entry name" value="B302_SPRY"/>
    <property type="match status" value="1"/>
</dbReference>
<dbReference type="PROSITE" id="PS00518">
    <property type="entry name" value="ZF_RING_1"/>
    <property type="match status" value="1"/>
</dbReference>
<reference evidence="10" key="1">
    <citation type="submission" date="2018-07" db="EMBL/GenBank/DDBJ databases">
        <title>Comparative genomics of catfishes provides insights into carnivory and benthic adaptation.</title>
        <authorList>
            <person name="Zhang Y."/>
            <person name="Wang D."/>
            <person name="Peng Z."/>
            <person name="Zheng S."/>
            <person name="Shao F."/>
            <person name="Tao W."/>
        </authorList>
    </citation>
    <scope>NUCLEOTIDE SEQUENCE</scope>
    <source>
        <strain evidence="10">Chongqing</strain>
    </source>
</reference>
<keyword evidence="3 6" id="KW-0863">Zinc-finger</keyword>
<feature type="domain" description="B30.2/SPRY" evidence="9">
    <location>
        <begin position="345"/>
        <end position="544"/>
    </location>
</feature>
<evidence type="ECO:0000256" key="2">
    <source>
        <dbReference type="ARBA" id="ARBA00022723"/>
    </source>
</evidence>
<keyword evidence="5" id="KW-0391">Immunity</keyword>
<dbReference type="InterPro" id="IPR043136">
    <property type="entry name" value="B30.2/SPRY_sf"/>
</dbReference>
<dbReference type="PROSITE" id="PS50089">
    <property type="entry name" value="ZF_RING_2"/>
    <property type="match status" value="1"/>
</dbReference>
<dbReference type="SMART" id="SM00184">
    <property type="entry name" value="RING"/>
    <property type="match status" value="1"/>
</dbReference>
<dbReference type="SUPFAM" id="SSF57850">
    <property type="entry name" value="RING/U-box"/>
    <property type="match status" value="1"/>
</dbReference>
<dbReference type="Proteomes" id="UP001205998">
    <property type="component" value="Unassembled WGS sequence"/>
</dbReference>
<dbReference type="PANTHER" id="PTHR25465:SF77">
    <property type="entry name" value="E3 UBIQUITIN_ISG15 LIGASE TRIM25"/>
    <property type="match status" value="1"/>
</dbReference>
<dbReference type="InterPro" id="IPR051051">
    <property type="entry name" value="E3_ubiq-ligase_TRIM/RNF"/>
</dbReference>
<sequence length="645" mass="72938">MATKLSVIPLLLPEDELLCSICQTLLSNPVTTPCGHNFCMSCIREHWKFTSLTVYCPHCRTKLPSKPDLKTNTVLSAIMEHVKKVWTESKDFSVPKEKSISCDICEEGRELSAVKTCVTCVANFCTVHAIPHKNSQALAKHCLCTPVSDIQDLLCKRHNKVLEVFCMNHGAAICWQCTAKHHKCNTRSVEVMRTEWKASIEPVATKAQDREDATSELLEALNTMSEGIMSASESMIEDVQLCFEELINTINHAQKRAISFIEAEKEGALQKLGQQKKRLDDHMHSISLLKDKIDEYINNDSYFNFLLPLPLLPPEVGQLQDIQLDGQAVERIKSDLRQLNHSLETNLSTMLQRREEIQEKDSSRVTFDPVTASASMLFSEDNLAVTVEPSGLLTWKDFQVNKEIGFRVLCSEEFTIGQHYWEIQPRQNDEVCNWAVGVTYKNKDPYQCLGQDSSSWCVKWQNNGDDKDDEQMVILIEGTTNEDPILPKSPAKKGAVKLKMPKLESKNCKSAAFLKKDKGQEVLLQDKSEREGNQAQVEMAEEDEKDLELAEENKSTVTTMQKDKNIPKHCSTGFFSSHNQEMNLISQKPPGKIGVLLDYDRGCLSFYMVSDFKVKLCCRFQAVFSAPLCPAIWLRDPESTIIISK</sequence>
<dbReference type="Pfam" id="PF25600">
    <property type="entry name" value="TRIM_CC"/>
    <property type="match status" value="1"/>
</dbReference>
<organism evidence="10 11">
    <name type="scientific">Silurus asotus</name>
    <name type="common">Amur catfish</name>
    <name type="synonym">Parasilurus asotus</name>
    <dbReference type="NCBI Taxonomy" id="30991"/>
    <lineage>
        <taxon>Eukaryota</taxon>
        <taxon>Metazoa</taxon>
        <taxon>Chordata</taxon>
        <taxon>Craniata</taxon>
        <taxon>Vertebrata</taxon>
        <taxon>Euteleostomi</taxon>
        <taxon>Actinopterygii</taxon>
        <taxon>Neopterygii</taxon>
        <taxon>Teleostei</taxon>
        <taxon>Ostariophysi</taxon>
        <taxon>Siluriformes</taxon>
        <taxon>Siluridae</taxon>
        <taxon>Silurus</taxon>
    </lineage>
</organism>
<dbReference type="InterPro" id="IPR013083">
    <property type="entry name" value="Znf_RING/FYVE/PHD"/>
</dbReference>
<comment type="caution">
    <text evidence="10">The sequence shown here is derived from an EMBL/GenBank/DDBJ whole genome shotgun (WGS) entry which is preliminary data.</text>
</comment>
<dbReference type="Pfam" id="PF13445">
    <property type="entry name" value="zf-RING_UBOX"/>
    <property type="match status" value="1"/>
</dbReference>
<dbReference type="Pfam" id="PF00622">
    <property type="entry name" value="SPRY"/>
    <property type="match status" value="1"/>
</dbReference>
<evidence type="ECO:0000259" key="9">
    <source>
        <dbReference type="PROSITE" id="PS50188"/>
    </source>
</evidence>
<dbReference type="Gene3D" id="3.30.160.60">
    <property type="entry name" value="Classic Zinc Finger"/>
    <property type="match status" value="1"/>
</dbReference>
<gene>
    <name evidence="10" type="ORF">C0J50_21095</name>
</gene>
<evidence type="ECO:0000256" key="4">
    <source>
        <dbReference type="ARBA" id="ARBA00022833"/>
    </source>
</evidence>
<evidence type="ECO:0000259" key="8">
    <source>
        <dbReference type="PROSITE" id="PS50089"/>
    </source>
</evidence>
<dbReference type="InterPro" id="IPR001841">
    <property type="entry name" value="Znf_RING"/>
</dbReference>
<dbReference type="Gene3D" id="4.10.830.40">
    <property type="match status" value="1"/>
</dbReference>
<evidence type="ECO:0000256" key="1">
    <source>
        <dbReference type="ARBA" id="ARBA00022588"/>
    </source>
</evidence>
<dbReference type="PANTHER" id="PTHR25465">
    <property type="entry name" value="B-BOX DOMAIN CONTAINING"/>
    <property type="match status" value="1"/>
</dbReference>
<evidence type="ECO:0000256" key="7">
    <source>
        <dbReference type="SAM" id="MobiDB-lite"/>
    </source>
</evidence>
<dbReference type="SUPFAM" id="SSF49899">
    <property type="entry name" value="Concanavalin A-like lectins/glucanases"/>
    <property type="match status" value="2"/>
</dbReference>
<dbReference type="InterPro" id="IPR058030">
    <property type="entry name" value="TRIM8/14/16/25/29/45/65_CC"/>
</dbReference>
<proteinExistence type="predicted"/>
<dbReference type="InterPro" id="IPR013320">
    <property type="entry name" value="ConA-like_dom_sf"/>
</dbReference>
<dbReference type="AlphaFoldDB" id="A0AAD5FKJ8"/>
<keyword evidence="4" id="KW-0862">Zinc</keyword>
<dbReference type="EMBL" id="MU551670">
    <property type="protein sequence ID" value="KAI5619064.1"/>
    <property type="molecule type" value="Genomic_DNA"/>
</dbReference>
<dbReference type="Gene3D" id="3.30.40.10">
    <property type="entry name" value="Zinc/RING finger domain, C3HC4 (zinc finger)"/>
    <property type="match status" value="1"/>
</dbReference>
<feature type="region of interest" description="Disordered" evidence="7">
    <location>
        <begin position="527"/>
        <end position="546"/>
    </location>
</feature>
<keyword evidence="1" id="KW-0399">Innate immunity</keyword>
<dbReference type="SUPFAM" id="SSF57845">
    <property type="entry name" value="B-box zinc-binding domain"/>
    <property type="match status" value="1"/>
</dbReference>
<dbReference type="InterPro" id="IPR027370">
    <property type="entry name" value="Znf-RING_euk"/>
</dbReference>
<dbReference type="InterPro" id="IPR017907">
    <property type="entry name" value="Znf_RING_CS"/>
</dbReference>
<keyword evidence="11" id="KW-1185">Reference proteome</keyword>
<dbReference type="InterPro" id="IPR001870">
    <property type="entry name" value="B30.2/SPRY"/>
</dbReference>
<dbReference type="GO" id="GO:0008270">
    <property type="term" value="F:zinc ion binding"/>
    <property type="evidence" value="ECO:0007669"/>
    <property type="project" value="UniProtKB-KW"/>
</dbReference>
<dbReference type="GO" id="GO:0045087">
    <property type="term" value="P:innate immune response"/>
    <property type="evidence" value="ECO:0007669"/>
    <property type="project" value="UniProtKB-KW"/>
</dbReference>
<name>A0AAD5FKJ8_SILAS</name>
<feature type="domain" description="RING-type" evidence="8">
    <location>
        <begin position="19"/>
        <end position="60"/>
    </location>
</feature>
<accession>A0AAD5FKJ8</accession>
<evidence type="ECO:0000313" key="10">
    <source>
        <dbReference type="EMBL" id="KAI5619064.1"/>
    </source>
</evidence>
<evidence type="ECO:0000256" key="6">
    <source>
        <dbReference type="PROSITE-ProRule" id="PRU00175"/>
    </source>
</evidence>
<evidence type="ECO:0000313" key="11">
    <source>
        <dbReference type="Proteomes" id="UP001205998"/>
    </source>
</evidence>
<evidence type="ECO:0000256" key="3">
    <source>
        <dbReference type="ARBA" id="ARBA00022771"/>
    </source>
</evidence>
<evidence type="ECO:0000256" key="5">
    <source>
        <dbReference type="ARBA" id="ARBA00022859"/>
    </source>
</evidence>